<dbReference type="PANTHER" id="PTHR30273">
    <property type="entry name" value="PERIPLASMIC SIGNAL SENSOR AND SIGMA FACTOR ACTIVATOR FECR-RELATED"/>
    <property type="match status" value="1"/>
</dbReference>
<dbReference type="Gene3D" id="2.60.120.1440">
    <property type="match status" value="1"/>
</dbReference>
<dbReference type="OrthoDB" id="625980at2"/>
<evidence type="ECO:0000259" key="2">
    <source>
        <dbReference type="Pfam" id="PF04773"/>
    </source>
</evidence>
<dbReference type="Proteomes" id="UP000278351">
    <property type="component" value="Unassembled WGS sequence"/>
</dbReference>
<dbReference type="Pfam" id="PF04773">
    <property type="entry name" value="FecR"/>
    <property type="match status" value="1"/>
</dbReference>
<keyword evidence="1" id="KW-1133">Transmembrane helix</keyword>
<comment type="caution">
    <text evidence="4">The sequence shown here is derived from an EMBL/GenBank/DDBJ whole genome shotgun (WGS) entry which is preliminary data.</text>
</comment>
<dbReference type="EMBL" id="RPDH01000002">
    <property type="protein sequence ID" value="RPE09171.1"/>
    <property type="molecule type" value="Genomic_DNA"/>
</dbReference>
<dbReference type="PANTHER" id="PTHR30273:SF2">
    <property type="entry name" value="PROTEIN FECR"/>
    <property type="match status" value="1"/>
</dbReference>
<dbReference type="FunFam" id="2.60.120.1440:FF:000001">
    <property type="entry name" value="Putative anti-sigma factor"/>
    <property type="match status" value="1"/>
</dbReference>
<dbReference type="Gene3D" id="3.55.50.30">
    <property type="match status" value="1"/>
</dbReference>
<dbReference type="InterPro" id="IPR032508">
    <property type="entry name" value="FecR_C"/>
</dbReference>
<evidence type="ECO:0000259" key="3">
    <source>
        <dbReference type="Pfam" id="PF16344"/>
    </source>
</evidence>
<dbReference type="InterPro" id="IPR012373">
    <property type="entry name" value="Ferrdict_sens_TM"/>
</dbReference>
<keyword evidence="1" id="KW-0472">Membrane</keyword>
<reference evidence="4 5" key="1">
    <citation type="submission" date="2018-11" db="EMBL/GenBank/DDBJ databases">
        <title>Chitinophaga lutea sp.nov., isolate from arsenic contaminated soil.</title>
        <authorList>
            <person name="Zong Y."/>
        </authorList>
    </citation>
    <scope>NUCLEOTIDE SEQUENCE [LARGE SCALE GENOMIC DNA]</scope>
    <source>
        <strain evidence="4 5">ZY74</strain>
    </source>
</reference>
<dbReference type="AlphaFoldDB" id="A0A3N4PVQ7"/>
<feature type="domain" description="FecR protein" evidence="2">
    <location>
        <begin position="183"/>
        <end position="278"/>
    </location>
</feature>
<feature type="domain" description="Protein FecR C-terminal" evidence="3">
    <location>
        <begin position="320"/>
        <end position="387"/>
    </location>
</feature>
<keyword evidence="5" id="KW-1185">Reference proteome</keyword>
<proteinExistence type="predicted"/>
<feature type="transmembrane region" description="Helical" evidence="1">
    <location>
        <begin position="89"/>
        <end position="108"/>
    </location>
</feature>
<dbReference type="InterPro" id="IPR006860">
    <property type="entry name" value="FecR"/>
</dbReference>
<gene>
    <name evidence="4" type="ORF">EGT74_19380</name>
</gene>
<keyword evidence="1" id="KW-0812">Transmembrane</keyword>
<evidence type="ECO:0000313" key="5">
    <source>
        <dbReference type="Proteomes" id="UP000278351"/>
    </source>
</evidence>
<organism evidence="4 5">
    <name type="scientific">Chitinophaga lutea</name>
    <dbReference type="NCBI Taxonomy" id="2488634"/>
    <lineage>
        <taxon>Bacteria</taxon>
        <taxon>Pseudomonadati</taxon>
        <taxon>Bacteroidota</taxon>
        <taxon>Chitinophagia</taxon>
        <taxon>Chitinophagales</taxon>
        <taxon>Chitinophagaceae</taxon>
        <taxon>Chitinophaga</taxon>
    </lineage>
</organism>
<dbReference type="GO" id="GO:0016989">
    <property type="term" value="F:sigma factor antagonist activity"/>
    <property type="evidence" value="ECO:0007669"/>
    <property type="project" value="TreeGrafter"/>
</dbReference>
<protein>
    <submittedName>
        <fullName evidence="4">FecR family protein</fullName>
    </submittedName>
</protein>
<dbReference type="Pfam" id="PF16344">
    <property type="entry name" value="FecR_C"/>
    <property type="match status" value="1"/>
</dbReference>
<dbReference type="RefSeq" id="WP_123848168.1">
    <property type="nucleotide sequence ID" value="NZ_RPDH01000002.1"/>
</dbReference>
<sequence length="389" mass="43268">MTQEEFQQLLIAYREGTLAPVDKALFFKWLPVYEKQLAEQLDRDLHDPAIQPLGDEATRDIIYNAIQLTAHSDADLSYPMRGKPSLRRWGWAAAAILAGVMVLGSIYFPVYRNRAQPAEAVARLQDVPPGQNKAVLILSDGSKVTLDSAGNQVIRQGATVVRKQGGSLQYDEEERGPAVAYNTLSTPLGGQFRIVLSDGTKVWLNAGSSIRYPVTFAGHERVVEVTGETYFEVADDATAPFIVKAARQEIKVLGTRFNVNAYADEPMVSTTLLNGAVRIVSGNVTRLLKPGEQLATQYASNEVTVRSVNVDNVVAWTSGKFMFENSDIKAVMRQLARWYDVEVMYGSDIPSREFVGEIERDLHLSQVLKILEQNNIHFKIQGRKIIVLR</sequence>
<evidence type="ECO:0000313" key="4">
    <source>
        <dbReference type="EMBL" id="RPE09171.1"/>
    </source>
</evidence>
<accession>A0A3N4PVQ7</accession>
<evidence type="ECO:0000256" key="1">
    <source>
        <dbReference type="SAM" id="Phobius"/>
    </source>
</evidence>
<name>A0A3N4PVQ7_9BACT</name>